<feature type="binding site" evidence="8">
    <location>
        <position position="294"/>
    </location>
    <ligand>
        <name>Mg(2+)</name>
        <dbReference type="ChEBI" id="CHEBI:18420"/>
        <label>2</label>
    </ligand>
</feature>
<evidence type="ECO:0000256" key="4">
    <source>
        <dbReference type="ARBA" id="ARBA00022741"/>
    </source>
</evidence>
<feature type="domain" description="PurM-like N-terminal" evidence="9">
    <location>
        <begin position="484"/>
        <end position="600"/>
    </location>
</feature>
<dbReference type="PIRSF" id="PIRSF001587">
    <property type="entry name" value="FGAM_synthase_II"/>
    <property type="match status" value="1"/>
</dbReference>
<feature type="domain" description="PurM-like C-terminal" evidence="10">
    <location>
        <begin position="224"/>
        <end position="390"/>
    </location>
</feature>
<dbReference type="InterPro" id="IPR016188">
    <property type="entry name" value="PurM-like_N"/>
</dbReference>
<dbReference type="GO" id="GO:0006189">
    <property type="term" value="P:'de novo' IMP biosynthetic process"/>
    <property type="evidence" value="ECO:0007669"/>
    <property type="project" value="UniProtKB-UniRule"/>
</dbReference>
<evidence type="ECO:0000256" key="1">
    <source>
        <dbReference type="ARBA" id="ARBA00022490"/>
    </source>
</evidence>
<dbReference type="InterPro" id="IPR010074">
    <property type="entry name" value="PRibForGlyAmidine_synth_PurL"/>
</dbReference>
<dbReference type="SUPFAM" id="SSF56042">
    <property type="entry name" value="PurM C-terminal domain-like"/>
    <property type="match status" value="2"/>
</dbReference>
<evidence type="ECO:0000256" key="6">
    <source>
        <dbReference type="ARBA" id="ARBA00022840"/>
    </source>
</evidence>
<evidence type="ECO:0000256" key="8">
    <source>
        <dbReference type="HAMAP-Rule" id="MF_00420"/>
    </source>
</evidence>
<dbReference type="InterPro" id="IPR010918">
    <property type="entry name" value="PurM-like_C_dom"/>
</dbReference>
<feature type="domain" description="PurM-like C-terminal" evidence="10">
    <location>
        <begin position="619"/>
        <end position="752"/>
    </location>
</feature>
<evidence type="ECO:0000256" key="2">
    <source>
        <dbReference type="ARBA" id="ARBA00022598"/>
    </source>
</evidence>
<comment type="caution">
    <text evidence="12">The sequence shown here is derived from an EMBL/GenBank/DDBJ whole genome shotgun (WGS) entry which is preliminary data.</text>
</comment>
<feature type="binding site" evidence="8">
    <location>
        <position position="579"/>
    </location>
    <ligand>
        <name>substrate</name>
    </ligand>
</feature>
<evidence type="ECO:0000259" key="9">
    <source>
        <dbReference type="Pfam" id="PF00586"/>
    </source>
</evidence>
<dbReference type="GO" id="GO:0005737">
    <property type="term" value="C:cytoplasm"/>
    <property type="evidence" value="ECO:0007669"/>
    <property type="project" value="UniProtKB-SubCell"/>
</dbReference>
<dbReference type="Gene3D" id="3.90.650.10">
    <property type="entry name" value="PurM-like C-terminal domain"/>
    <property type="match status" value="2"/>
</dbReference>
<dbReference type="NCBIfam" id="TIGR01736">
    <property type="entry name" value="FGAM_synth_II"/>
    <property type="match status" value="1"/>
</dbReference>
<dbReference type="GO" id="GO:0005524">
    <property type="term" value="F:ATP binding"/>
    <property type="evidence" value="ECO:0007669"/>
    <property type="project" value="UniProtKB-UniRule"/>
</dbReference>
<proteinExistence type="inferred from homology"/>
<sequence>MNFTTETIDFAKMNQQEIKNKLNEYRIALTVDEILKIQNEILKRPPSITECILWSIQGSEHCSYKSSRPFLEQFITKGPNVILGPSEDAGIVEIAKDHEGNKYGIVISHESHNHPSQIVPYEGAATGIGGNVRDVSCMGAKVIAIADPLRFGEIKNNKTKWIHEGVVSGIAGYGNPIGVPNIGGDVYYNKKYNDNCLVNVVTLGVLREDEIIHSKAPKNSTGYNLILIGKPTDNSGFGGASFASLELNEKEKEKNKGAVQEPNAFLKRHLLKANNELFKILKEKNLINKVGFKDLGAGGIACAAVELADSAGLGAEINLDLAHRSMENLHPSVLLCSETQERFMWVVSPEITDLVLDHYNKTFDLPKVSEGAKATVIGKIKDDDQFIVKYKNQEIVHARASDITKGLLYNRNYEKPNRNFSEPNIPEMDYNTILLKILSHENVASRSPIYEKYDKNVQGISVIEPGEADAGVIQPFKDDTYPEEIKSTGVALSVDHNPRYSIIDPYWGGINAVAEAVRNIACVGATPQAITDCLNFGNPEKPEQMWEFTEGVKGVADACKNILLKENGSPIPIISGNVSLYNESEGKAIAPSPIIACLGKLEDTNKAITMHFKNIDSIIVMVGKRKDECGGSVYYDLHNELGANIPKPKLNEVRNQVYALTDCINRKLILGAHDISDGGIVTTLAEMSFKNEIGFDVNIPGEINNDKKMFSETGGFVFEVEISNFETVEKIFKSRVTQIFKIGKTTENKQLKINNLINIDLKKAKRAWKNGLRNKL</sequence>
<dbReference type="Pfam" id="PF00586">
    <property type="entry name" value="AIRS"/>
    <property type="match status" value="2"/>
</dbReference>
<comment type="subcellular location">
    <subcellularLocation>
        <location evidence="8">Cytoplasm</location>
    </subcellularLocation>
</comment>
<dbReference type="PANTHER" id="PTHR43555">
    <property type="entry name" value="PHOSPHORIBOSYLFORMYLGLYCINAMIDINE SYNTHASE SUBUNIT PURL"/>
    <property type="match status" value="1"/>
</dbReference>
<keyword evidence="1 8" id="KW-0963">Cytoplasm</keyword>
<feature type="binding site" evidence="8">
    <location>
        <begin position="111"/>
        <end position="114"/>
    </location>
    <ligand>
        <name>substrate</name>
    </ligand>
</feature>
<dbReference type="GO" id="GO:0000287">
    <property type="term" value="F:magnesium ion binding"/>
    <property type="evidence" value="ECO:0007669"/>
    <property type="project" value="UniProtKB-UniRule"/>
</dbReference>
<dbReference type="HAMAP" id="MF_00420">
    <property type="entry name" value="PurL_2"/>
    <property type="match status" value="1"/>
</dbReference>
<evidence type="ECO:0000256" key="7">
    <source>
        <dbReference type="ARBA" id="ARBA00022842"/>
    </source>
</evidence>
<evidence type="ECO:0000256" key="3">
    <source>
        <dbReference type="ARBA" id="ARBA00022723"/>
    </source>
</evidence>
<dbReference type="Pfam" id="PF02769">
    <property type="entry name" value="AIRS_C"/>
    <property type="match status" value="2"/>
</dbReference>
<dbReference type="Pfam" id="PF18072">
    <property type="entry name" value="FGAR-AT_linker"/>
    <property type="match status" value="1"/>
</dbReference>
<keyword evidence="3 8" id="KW-0479">Metal-binding</keyword>
<feature type="binding site" evidence="8">
    <location>
        <position position="64"/>
    </location>
    <ligand>
        <name>ATP</name>
        <dbReference type="ChEBI" id="CHEBI:30616"/>
    </ligand>
</feature>
<dbReference type="EC" id="6.3.5.3" evidence="8"/>
<gene>
    <name evidence="8" type="primary">purL</name>
    <name evidence="12" type="ORF">A2725_03805</name>
</gene>
<accession>A0A1F6LHS4</accession>
<dbReference type="InterPro" id="IPR036921">
    <property type="entry name" value="PurM-like_N_sf"/>
</dbReference>
<evidence type="ECO:0000259" key="10">
    <source>
        <dbReference type="Pfam" id="PF02769"/>
    </source>
</evidence>
<feature type="active site" evidence="8">
    <location>
        <position position="61"/>
    </location>
</feature>
<feature type="binding site" evidence="8">
    <location>
        <position position="260"/>
    </location>
    <ligand>
        <name>substrate</name>
    </ligand>
</feature>
<keyword evidence="6 8" id="KW-0067">ATP-binding</keyword>
<evidence type="ECO:0000313" key="13">
    <source>
        <dbReference type="Proteomes" id="UP000177067"/>
    </source>
</evidence>
<dbReference type="Proteomes" id="UP000177067">
    <property type="component" value="Unassembled WGS sequence"/>
</dbReference>
<dbReference type="Gene3D" id="3.30.1330.10">
    <property type="entry name" value="PurM-like, N-terminal domain"/>
    <property type="match status" value="2"/>
</dbReference>
<evidence type="ECO:0000256" key="5">
    <source>
        <dbReference type="ARBA" id="ARBA00022755"/>
    </source>
</evidence>
<dbReference type="InterPro" id="IPR041609">
    <property type="entry name" value="PurL_linker"/>
</dbReference>
<keyword evidence="7 8" id="KW-0460">Magnesium</keyword>
<comment type="subunit">
    <text evidence="8">Monomer. Part of the FGAM synthase complex composed of 1 PurL, 1 PurQ and 2 PurS subunits.</text>
</comment>
<evidence type="ECO:0000259" key="11">
    <source>
        <dbReference type="Pfam" id="PF18072"/>
    </source>
</evidence>
<dbReference type="InterPro" id="IPR036676">
    <property type="entry name" value="PurM-like_C_sf"/>
</dbReference>
<dbReference type="AlphaFoldDB" id="A0A1F6LHS4"/>
<dbReference type="UniPathway" id="UPA00074">
    <property type="reaction ID" value="UER00128"/>
</dbReference>
<dbReference type="NCBIfam" id="NF002290">
    <property type="entry name" value="PRK01213.1"/>
    <property type="match status" value="1"/>
</dbReference>
<feature type="active site" description="Proton acceptor" evidence="8">
    <location>
        <position position="112"/>
    </location>
</feature>
<protein>
    <recommendedName>
        <fullName evidence="8">Phosphoribosylformylglycinamidine synthase subunit PurL</fullName>
        <shortName evidence="8">FGAM synthase</shortName>
        <ecNumber evidence="8">6.3.5.3</ecNumber>
    </recommendedName>
    <alternativeName>
        <fullName evidence="8">Formylglycinamide ribonucleotide amidotransferase subunit II</fullName>
        <shortName evidence="8">FGAR amidotransferase II</shortName>
        <shortName evidence="8">FGAR-AT II</shortName>
    </alternativeName>
    <alternativeName>
        <fullName evidence="8">Glutamine amidotransferase PurL</fullName>
    </alternativeName>
    <alternativeName>
        <fullName evidence="8">Phosphoribosylformylglycinamidine synthase subunit II</fullName>
    </alternativeName>
</protein>
<dbReference type="GO" id="GO:0004642">
    <property type="term" value="F:phosphoribosylformylglycinamidine synthase activity"/>
    <property type="evidence" value="ECO:0007669"/>
    <property type="project" value="UniProtKB-UniRule"/>
</dbReference>
<feature type="binding site" evidence="8">
    <location>
        <position position="134"/>
    </location>
    <ligand>
        <name>Mg(2+)</name>
        <dbReference type="ChEBI" id="CHEBI:18420"/>
        <label>2</label>
    </ligand>
</feature>
<dbReference type="SUPFAM" id="SSF109736">
    <property type="entry name" value="FGAM synthase PurL, linker domain"/>
    <property type="match status" value="1"/>
</dbReference>
<dbReference type="EMBL" id="MFPS01000008">
    <property type="protein sequence ID" value="OGH58980.1"/>
    <property type="molecule type" value="Genomic_DNA"/>
</dbReference>
<feature type="domain" description="PurM-like N-terminal" evidence="9">
    <location>
        <begin position="87"/>
        <end position="205"/>
    </location>
</feature>
<comment type="similarity">
    <text evidence="8">Belongs to the FGAMS family.</text>
</comment>
<feature type="binding site" evidence="8">
    <location>
        <position position="532"/>
    </location>
    <ligand>
        <name>ATP</name>
        <dbReference type="ChEBI" id="CHEBI:30616"/>
    </ligand>
</feature>
<comment type="catalytic activity">
    <reaction evidence="8">
        <text>N(2)-formyl-N(1)-(5-phospho-beta-D-ribosyl)glycinamide + L-glutamine + ATP + H2O = 2-formamido-N(1)-(5-O-phospho-beta-D-ribosyl)acetamidine + L-glutamate + ADP + phosphate + H(+)</text>
        <dbReference type="Rhea" id="RHEA:17129"/>
        <dbReference type="ChEBI" id="CHEBI:15377"/>
        <dbReference type="ChEBI" id="CHEBI:15378"/>
        <dbReference type="ChEBI" id="CHEBI:29985"/>
        <dbReference type="ChEBI" id="CHEBI:30616"/>
        <dbReference type="ChEBI" id="CHEBI:43474"/>
        <dbReference type="ChEBI" id="CHEBI:58359"/>
        <dbReference type="ChEBI" id="CHEBI:147286"/>
        <dbReference type="ChEBI" id="CHEBI:147287"/>
        <dbReference type="ChEBI" id="CHEBI:456216"/>
        <dbReference type="EC" id="6.3.5.3"/>
    </reaction>
</comment>
<feature type="binding site" evidence="8">
    <location>
        <position position="110"/>
    </location>
    <ligand>
        <name>Mg(2+)</name>
        <dbReference type="ChEBI" id="CHEBI:18420"/>
        <label>1</label>
    </ligand>
</feature>
<keyword evidence="2 8" id="KW-0436">Ligase</keyword>
<name>A0A1F6LHS4_9BACT</name>
<dbReference type="CDD" id="cd02204">
    <property type="entry name" value="PurL_repeat2"/>
    <property type="match status" value="1"/>
</dbReference>
<organism evidence="12 13">
    <name type="scientific">Candidatus Magasanikbacteria bacterium RIFCSPHIGHO2_01_FULL_33_34</name>
    <dbReference type="NCBI Taxonomy" id="1798671"/>
    <lineage>
        <taxon>Bacteria</taxon>
        <taxon>Candidatus Magasanikiibacteriota</taxon>
    </lineage>
</organism>
<dbReference type="PANTHER" id="PTHR43555:SF1">
    <property type="entry name" value="PHOSPHORIBOSYLFORMYLGLYCINAMIDINE SYNTHASE SUBUNIT PURL"/>
    <property type="match status" value="1"/>
</dbReference>
<dbReference type="SUPFAM" id="SSF55326">
    <property type="entry name" value="PurM N-terminal domain-like"/>
    <property type="match status" value="2"/>
</dbReference>
<comment type="function">
    <text evidence="8">Part of the phosphoribosylformylglycinamidine synthase complex involved in the purines biosynthetic pathway. Catalyzes the ATP-dependent conversion of formylglycinamide ribonucleotide (FGAR) and glutamine to yield formylglycinamidine ribonucleotide (FGAM) and glutamate. The FGAM synthase complex is composed of three subunits. PurQ produces an ammonia molecule by converting glutamine to glutamate. PurL transfers the ammonia molecule to FGAR to form FGAM in an ATP-dependent manner. PurS interacts with PurQ and PurL and is thought to assist in the transfer of the ammonia molecule from PurQ to PurL.</text>
</comment>
<feature type="binding site" evidence="8">
    <location>
        <position position="576"/>
    </location>
    <ligand>
        <name>ATP</name>
        <dbReference type="ChEBI" id="CHEBI:30616"/>
    </ligand>
</feature>
<keyword evidence="5 8" id="KW-0658">Purine biosynthesis</keyword>
<feature type="domain" description="Phosphoribosylformylglycinamidine synthase linker" evidence="11">
    <location>
        <begin position="19"/>
        <end position="65"/>
    </location>
</feature>
<comment type="pathway">
    <text evidence="8">Purine metabolism; IMP biosynthesis via de novo pathway; 5-amino-1-(5-phospho-D-ribosyl)imidazole from N(2)-formyl-N(1)-(5-phospho-D-ribosyl)glycinamide: step 1/2.</text>
</comment>
<comment type="caution">
    <text evidence="8">Lacks conserved residue(s) required for the propagation of feature annotation.</text>
</comment>
<feature type="binding site" evidence="8">
    <location>
        <position position="577"/>
    </location>
    <ligand>
        <name>Mg(2+)</name>
        <dbReference type="ChEBI" id="CHEBI:18420"/>
        <label>1</label>
    </ligand>
</feature>
<evidence type="ECO:0000313" key="12">
    <source>
        <dbReference type="EMBL" id="OGH58980.1"/>
    </source>
</evidence>
<dbReference type="CDD" id="cd02203">
    <property type="entry name" value="PurL_repeat1"/>
    <property type="match status" value="1"/>
</dbReference>
<keyword evidence="4 8" id="KW-0547">Nucleotide-binding</keyword>
<feature type="binding site" evidence="8">
    <location>
        <position position="133"/>
    </location>
    <ligand>
        <name>substrate</name>
    </ligand>
</feature>
<reference evidence="12 13" key="1">
    <citation type="journal article" date="2016" name="Nat. Commun.">
        <title>Thousands of microbial genomes shed light on interconnected biogeochemical processes in an aquifer system.</title>
        <authorList>
            <person name="Anantharaman K."/>
            <person name="Brown C.T."/>
            <person name="Hug L.A."/>
            <person name="Sharon I."/>
            <person name="Castelle C.J."/>
            <person name="Probst A.J."/>
            <person name="Thomas B.C."/>
            <person name="Singh A."/>
            <person name="Wilkins M.J."/>
            <person name="Karaoz U."/>
            <person name="Brodie E.L."/>
            <person name="Williams K.H."/>
            <person name="Hubbard S.S."/>
            <person name="Banfield J.F."/>
        </authorList>
    </citation>
    <scope>NUCLEOTIDE SEQUENCE [LARGE SCALE GENOMIC DNA]</scope>
</reference>